<dbReference type="AlphaFoldDB" id="A0AA39J7I7"/>
<dbReference type="GeneID" id="85364012"/>
<proteinExistence type="predicted"/>
<keyword evidence="2" id="KW-1185">Reference proteome</keyword>
<accession>A0AA39J7I7</accession>
<sequence length="331" mass="36235">MYMRHRGLRQKFPIYGRGVDKSAVNLYINHEGWNSGMIGSNDGTSTIDQAGRQAGVRSLSDKATTMFPLQKISSSIVQTDIKCRKQAADPPPIVGRELELRLLVLATLVKKIARCVYTPPSGKAMIAAAIGDVSTLSEALEKLRYEPRDTVLLDSIEVLGRYREKFRLGIRHLYKNARLVLSSNEGVLKARVIDDDSELEGGDVELTKEDEGVVGVVTSTGNAIIYLYNIERATRGFKIVVLIFDDISNKYNGLIPNHVVASEVFHAAAHKVLKAADVGLNVRVQTMHNSACECIPSSSVNRRAYDPSQNASTMVFPYAGPPSTFPSGANL</sequence>
<comment type="caution">
    <text evidence="1">The sequence shown here is derived from an EMBL/GenBank/DDBJ whole genome shotgun (WGS) entry which is preliminary data.</text>
</comment>
<dbReference type="Proteomes" id="UP001175211">
    <property type="component" value="Unassembled WGS sequence"/>
</dbReference>
<evidence type="ECO:0000313" key="1">
    <source>
        <dbReference type="EMBL" id="KAK0436661.1"/>
    </source>
</evidence>
<dbReference type="RefSeq" id="XP_060322339.1">
    <property type="nucleotide sequence ID" value="XM_060480464.1"/>
</dbReference>
<organism evidence="1 2">
    <name type="scientific">Armillaria tabescens</name>
    <name type="common">Ringless honey mushroom</name>
    <name type="synonym">Agaricus tabescens</name>
    <dbReference type="NCBI Taxonomy" id="1929756"/>
    <lineage>
        <taxon>Eukaryota</taxon>
        <taxon>Fungi</taxon>
        <taxon>Dikarya</taxon>
        <taxon>Basidiomycota</taxon>
        <taxon>Agaricomycotina</taxon>
        <taxon>Agaricomycetes</taxon>
        <taxon>Agaricomycetidae</taxon>
        <taxon>Agaricales</taxon>
        <taxon>Marasmiineae</taxon>
        <taxon>Physalacriaceae</taxon>
        <taxon>Desarmillaria</taxon>
    </lineage>
</organism>
<gene>
    <name evidence="1" type="ORF">EV420DRAFT_1753705</name>
</gene>
<name>A0AA39J7I7_ARMTA</name>
<reference evidence="1" key="1">
    <citation type="submission" date="2023-06" db="EMBL/GenBank/DDBJ databases">
        <authorList>
            <consortium name="Lawrence Berkeley National Laboratory"/>
            <person name="Ahrendt S."/>
            <person name="Sahu N."/>
            <person name="Indic B."/>
            <person name="Wong-Bajracharya J."/>
            <person name="Merenyi Z."/>
            <person name="Ke H.-M."/>
            <person name="Monk M."/>
            <person name="Kocsube S."/>
            <person name="Drula E."/>
            <person name="Lipzen A."/>
            <person name="Balint B."/>
            <person name="Henrissat B."/>
            <person name="Andreopoulos B."/>
            <person name="Martin F.M."/>
            <person name="Harder C.B."/>
            <person name="Rigling D."/>
            <person name="Ford K.L."/>
            <person name="Foster G.D."/>
            <person name="Pangilinan J."/>
            <person name="Papanicolaou A."/>
            <person name="Barry K."/>
            <person name="LaButti K."/>
            <person name="Viragh M."/>
            <person name="Koriabine M."/>
            <person name="Yan M."/>
            <person name="Riley R."/>
            <person name="Champramary S."/>
            <person name="Plett K.L."/>
            <person name="Tsai I.J."/>
            <person name="Slot J."/>
            <person name="Sipos G."/>
            <person name="Plett J."/>
            <person name="Nagy L.G."/>
            <person name="Grigoriev I.V."/>
        </authorList>
    </citation>
    <scope>NUCLEOTIDE SEQUENCE</scope>
    <source>
        <strain evidence="1">CCBAS 213</strain>
    </source>
</reference>
<dbReference type="EMBL" id="JAUEPS010000123">
    <property type="protein sequence ID" value="KAK0436661.1"/>
    <property type="molecule type" value="Genomic_DNA"/>
</dbReference>
<protein>
    <submittedName>
        <fullName evidence="1">Uncharacterized protein</fullName>
    </submittedName>
</protein>
<evidence type="ECO:0000313" key="2">
    <source>
        <dbReference type="Proteomes" id="UP001175211"/>
    </source>
</evidence>